<dbReference type="Proteomes" id="UP000886520">
    <property type="component" value="Chromosome 19"/>
</dbReference>
<feature type="non-terminal residue" evidence="1">
    <location>
        <position position="62"/>
    </location>
</feature>
<gene>
    <name evidence="1" type="ORF">GOP47_0019741</name>
</gene>
<reference evidence="1" key="1">
    <citation type="submission" date="2021-01" db="EMBL/GenBank/DDBJ databases">
        <title>Adiantum capillus-veneris genome.</title>
        <authorList>
            <person name="Fang Y."/>
            <person name="Liao Q."/>
        </authorList>
    </citation>
    <scope>NUCLEOTIDE SEQUENCE</scope>
    <source>
        <strain evidence="1">H3</strain>
        <tissue evidence="1">Leaf</tissue>
    </source>
</reference>
<organism evidence="1 2">
    <name type="scientific">Adiantum capillus-veneris</name>
    <name type="common">Maidenhair fern</name>
    <dbReference type="NCBI Taxonomy" id="13818"/>
    <lineage>
        <taxon>Eukaryota</taxon>
        <taxon>Viridiplantae</taxon>
        <taxon>Streptophyta</taxon>
        <taxon>Embryophyta</taxon>
        <taxon>Tracheophyta</taxon>
        <taxon>Polypodiopsida</taxon>
        <taxon>Polypodiidae</taxon>
        <taxon>Polypodiales</taxon>
        <taxon>Pteridineae</taxon>
        <taxon>Pteridaceae</taxon>
        <taxon>Vittarioideae</taxon>
        <taxon>Adiantum</taxon>
    </lineage>
</organism>
<keyword evidence="2" id="KW-1185">Reference proteome</keyword>
<sequence>MEPSLPGGLTIEQLVVDYLRCLSSFIVSELQVNYGKQFSVEDVQWCLTVPAIWNERAKQVMK</sequence>
<dbReference type="OrthoDB" id="546249at2759"/>
<name>A0A9D4UBN2_ADICA</name>
<accession>A0A9D4UBN2</accession>
<dbReference type="AlphaFoldDB" id="A0A9D4UBN2"/>
<evidence type="ECO:0000313" key="1">
    <source>
        <dbReference type="EMBL" id="KAI5065046.1"/>
    </source>
</evidence>
<proteinExistence type="predicted"/>
<dbReference type="PANTHER" id="PTHR14187:SF5">
    <property type="entry name" value="HEAT SHOCK 70 KDA PROTEIN 12A"/>
    <property type="match status" value="1"/>
</dbReference>
<dbReference type="PANTHER" id="PTHR14187">
    <property type="entry name" value="ALPHA KINASE/ELONGATION FACTOR 2 KINASE"/>
    <property type="match status" value="1"/>
</dbReference>
<protein>
    <submittedName>
        <fullName evidence="1">Uncharacterized protein</fullName>
    </submittedName>
</protein>
<evidence type="ECO:0000313" key="2">
    <source>
        <dbReference type="Proteomes" id="UP000886520"/>
    </source>
</evidence>
<comment type="caution">
    <text evidence="1">The sequence shown here is derived from an EMBL/GenBank/DDBJ whole genome shotgun (WGS) entry which is preliminary data.</text>
</comment>
<dbReference type="EMBL" id="JABFUD020000019">
    <property type="protein sequence ID" value="KAI5065046.1"/>
    <property type="molecule type" value="Genomic_DNA"/>
</dbReference>